<evidence type="ECO:0000313" key="2">
    <source>
        <dbReference type="EMBL" id="KAG5262086.1"/>
    </source>
</evidence>
<protein>
    <submittedName>
        <fullName evidence="2">Uncharacterized protein</fullName>
    </submittedName>
</protein>
<gene>
    <name evidence="2" type="ORF">AALO_G00292050</name>
</gene>
<feature type="compositionally biased region" description="Basic and acidic residues" evidence="1">
    <location>
        <begin position="1"/>
        <end position="13"/>
    </location>
</feature>
<evidence type="ECO:0000256" key="1">
    <source>
        <dbReference type="SAM" id="MobiDB-lite"/>
    </source>
</evidence>
<organism evidence="2 3">
    <name type="scientific">Alosa alosa</name>
    <name type="common">allis shad</name>
    <dbReference type="NCBI Taxonomy" id="278164"/>
    <lineage>
        <taxon>Eukaryota</taxon>
        <taxon>Metazoa</taxon>
        <taxon>Chordata</taxon>
        <taxon>Craniata</taxon>
        <taxon>Vertebrata</taxon>
        <taxon>Euteleostomi</taxon>
        <taxon>Actinopterygii</taxon>
        <taxon>Neopterygii</taxon>
        <taxon>Teleostei</taxon>
        <taxon>Clupei</taxon>
        <taxon>Clupeiformes</taxon>
        <taxon>Clupeoidei</taxon>
        <taxon>Clupeidae</taxon>
        <taxon>Alosa</taxon>
    </lineage>
</organism>
<dbReference type="AlphaFoldDB" id="A0AAV6FKD1"/>
<feature type="compositionally biased region" description="Polar residues" evidence="1">
    <location>
        <begin position="37"/>
        <end position="46"/>
    </location>
</feature>
<evidence type="ECO:0000313" key="3">
    <source>
        <dbReference type="Proteomes" id="UP000823561"/>
    </source>
</evidence>
<accession>A0AAV6FKD1</accession>
<name>A0AAV6FKD1_9TELE</name>
<comment type="caution">
    <text evidence="2">The sequence shown here is derived from an EMBL/GenBank/DDBJ whole genome shotgun (WGS) entry which is preliminary data.</text>
</comment>
<proteinExistence type="predicted"/>
<dbReference type="Pfam" id="PF05032">
    <property type="entry name" value="Spo12"/>
    <property type="match status" value="1"/>
</dbReference>
<feature type="region of interest" description="Disordered" evidence="1">
    <location>
        <begin position="1"/>
        <end position="80"/>
    </location>
</feature>
<sequence length="80" mass="9125">MDSRNARKVELHGSHHNQQPPTPSLARRKRIQETTDIRSPTDNMMSPCSRKLNGKPTKDIHTTPHASRSRSLDKENIPCE</sequence>
<dbReference type="Proteomes" id="UP000823561">
    <property type="component" value="Chromosome 23"/>
</dbReference>
<dbReference type="InterPro" id="IPR007727">
    <property type="entry name" value="Spo12"/>
</dbReference>
<feature type="compositionally biased region" description="Basic and acidic residues" evidence="1">
    <location>
        <begin position="70"/>
        <end position="80"/>
    </location>
</feature>
<keyword evidence="3" id="KW-1185">Reference proteome</keyword>
<dbReference type="EMBL" id="JADWDJ010000023">
    <property type="protein sequence ID" value="KAG5262086.1"/>
    <property type="molecule type" value="Genomic_DNA"/>
</dbReference>
<reference evidence="2" key="1">
    <citation type="submission" date="2020-10" db="EMBL/GenBank/DDBJ databases">
        <title>Chromosome-scale genome assembly of the Allis shad, Alosa alosa.</title>
        <authorList>
            <person name="Margot Z."/>
            <person name="Christophe K."/>
            <person name="Cabau C."/>
            <person name="Louis A."/>
            <person name="Berthelot C."/>
            <person name="Parey E."/>
            <person name="Roest Crollius H."/>
            <person name="Montfort J."/>
            <person name="Robinson-Rechavi M."/>
            <person name="Bucao C."/>
            <person name="Bouchez O."/>
            <person name="Gislard M."/>
            <person name="Lluch J."/>
            <person name="Milhes M."/>
            <person name="Lampietro C."/>
            <person name="Lopez Roques C."/>
            <person name="Donnadieu C."/>
            <person name="Braasch I."/>
            <person name="Desvignes T."/>
            <person name="Postlethwait J."/>
            <person name="Bobe J."/>
            <person name="Guiguen Y."/>
        </authorList>
    </citation>
    <scope>NUCLEOTIDE SEQUENCE</scope>
    <source>
        <strain evidence="2">M-15738</strain>
        <tissue evidence="2">Blood</tissue>
    </source>
</reference>